<protein>
    <submittedName>
        <fullName evidence="1">Uncharacterized protein</fullName>
    </submittedName>
</protein>
<reference evidence="1 2" key="1">
    <citation type="submission" date="2022-05" db="EMBL/GenBank/DDBJ databases">
        <authorList>
            <consortium name="Genoscope - CEA"/>
            <person name="William W."/>
        </authorList>
    </citation>
    <scope>NUCLEOTIDE SEQUENCE [LARGE SCALE GENOMIC DNA]</scope>
</reference>
<keyword evidence="2" id="KW-1185">Reference proteome</keyword>
<evidence type="ECO:0000313" key="1">
    <source>
        <dbReference type="EMBL" id="CAH3040312.1"/>
    </source>
</evidence>
<evidence type="ECO:0000313" key="2">
    <source>
        <dbReference type="Proteomes" id="UP001159405"/>
    </source>
</evidence>
<sequence length="116" mass="13422">MECKDFLAKAASKLLDKPPINYRLVRNMLMALEKEMCVSKMKRVLEILVEGHRLKTNECDEEIYQSGQFLDECAGVILPLKILTQVNPFQELTCCCMNTCMQQWMKSICLRKRNGS</sequence>
<proteinExistence type="predicted"/>
<gene>
    <name evidence="1" type="ORF">PLOB_00045353</name>
</gene>
<dbReference type="EMBL" id="CALNXK010000008">
    <property type="protein sequence ID" value="CAH3040312.1"/>
    <property type="molecule type" value="Genomic_DNA"/>
</dbReference>
<name>A0ABN8N2N4_9CNID</name>
<accession>A0ABN8N2N4</accession>
<dbReference type="Proteomes" id="UP001159405">
    <property type="component" value="Unassembled WGS sequence"/>
</dbReference>
<comment type="caution">
    <text evidence="1">The sequence shown here is derived from an EMBL/GenBank/DDBJ whole genome shotgun (WGS) entry which is preliminary data.</text>
</comment>
<organism evidence="1 2">
    <name type="scientific">Porites lobata</name>
    <dbReference type="NCBI Taxonomy" id="104759"/>
    <lineage>
        <taxon>Eukaryota</taxon>
        <taxon>Metazoa</taxon>
        <taxon>Cnidaria</taxon>
        <taxon>Anthozoa</taxon>
        <taxon>Hexacorallia</taxon>
        <taxon>Scleractinia</taxon>
        <taxon>Fungiina</taxon>
        <taxon>Poritidae</taxon>
        <taxon>Porites</taxon>
    </lineage>
</organism>